<keyword evidence="6 7" id="KW-0998">Cell outer membrane</keyword>
<feature type="domain" description="TonB-dependent receptor plug" evidence="8">
    <location>
        <begin position="225"/>
        <end position="302"/>
    </location>
</feature>
<keyword evidence="2 7" id="KW-0813">Transport</keyword>
<dbReference type="GO" id="GO:0009279">
    <property type="term" value="C:cell outer membrane"/>
    <property type="evidence" value="ECO:0007669"/>
    <property type="project" value="UniProtKB-SubCell"/>
</dbReference>
<evidence type="ECO:0000259" key="8">
    <source>
        <dbReference type="Pfam" id="PF07715"/>
    </source>
</evidence>
<evidence type="ECO:0000256" key="3">
    <source>
        <dbReference type="ARBA" id="ARBA00022452"/>
    </source>
</evidence>
<evidence type="ECO:0000256" key="1">
    <source>
        <dbReference type="ARBA" id="ARBA00004571"/>
    </source>
</evidence>
<evidence type="ECO:0000256" key="2">
    <source>
        <dbReference type="ARBA" id="ARBA00022448"/>
    </source>
</evidence>
<dbReference type="InterPro" id="IPR008969">
    <property type="entry name" value="CarboxyPept-like_regulatory"/>
</dbReference>
<protein>
    <submittedName>
        <fullName evidence="9">TonB-dependent receptor plug domain-containing protein</fullName>
    </submittedName>
</protein>
<dbReference type="Proteomes" id="UP000443153">
    <property type="component" value="Unassembled WGS sequence"/>
</dbReference>
<sequence>MPKVHHKPLLTIIICLLPFFFFQKIMAQENNGVPLSLSTVLYDIENKYDIKFSYVDEDVKNIYIPPISSMELQDVLDHIQNHTQLKIKRLNERYYTISKSKTIDVCAQVLDNYKENTVTGSSVEVLGSDIALITDNQGQFHLKDIPRNSIIQIKHIGFKPLFIAAEELMSHNPCKTLLLDLNYEQLNEVIVYQFLTTGLSKEMDASIQMTTKDFGILPGLIEPDVLQTIQALPGIESIDETVSNINIRGGTNDQNLILWDGIKMYQSGHFFGLISAFNPYLTDKVTLIKNGTSAQYGGGVSGVLDIESKNEITGDFYGGAGFNLINGDVYGEIPIADNAAFQFSARRSLTDFFDTPTYKQFFDRAFQDSQIIGNTGQTEEIKRTEDFYFYDFTGKFLFDINPAHKIRVSFINIHNKLDYSEQDLSAPSETQSRLNQTNISFGGSLESEWNTVFSSKINTYYTRYNLDSEHTTVNSPQLLSQENEVIETGLKANTFYKLSESLNWLNGYEFTETGILNFSDVTQPPYSNKIKGVMRTHVLFSEMEYTSPNTKLYARGGMRLNYNENLNTFSELRLEPRLNVNYEFANHLKIELQGEYKNQTTHQVVDLEQNFLGIEKRRWYIADPDNPLIPLPITKSKQGSIGLNYDHHSLYVGLEGFYKDVKGISARTQGFQSEGEFNEEIGGYTVKGLEFLINKKTKNYSAWLSYGYNVNDYRFNDIDPRKFPNNLDIRHTITFAGNYTYNQFKFGVGLNYRTGKPYTRPDAENPVDNNFFPSRIAFEKPNSSRLPEYLRADASAIYNFNLTPRIKATTGISVLNFINRKNILNRYYQINENDEIETVESISLGLTPNVSFRVAF</sequence>
<dbReference type="OrthoDB" id="9803050at2"/>
<evidence type="ECO:0000256" key="4">
    <source>
        <dbReference type="ARBA" id="ARBA00022692"/>
    </source>
</evidence>
<keyword evidence="4 7" id="KW-0812">Transmembrane</keyword>
<dbReference type="InterPro" id="IPR036942">
    <property type="entry name" value="Beta-barrel_TonB_sf"/>
</dbReference>
<dbReference type="Gene3D" id="2.40.170.20">
    <property type="entry name" value="TonB-dependent receptor, beta-barrel domain"/>
    <property type="match status" value="1"/>
</dbReference>
<evidence type="ECO:0000313" key="10">
    <source>
        <dbReference type="Proteomes" id="UP000443153"/>
    </source>
</evidence>
<dbReference type="InterPro" id="IPR039426">
    <property type="entry name" value="TonB-dep_rcpt-like"/>
</dbReference>
<comment type="caution">
    <text evidence="9">The sequence shown here is derived from an EMBL/GenBank/DDBJ whole genome shotgun (WGS) entry which is preliminary data.</text>
</comment>
<keyword evidence="5 7" id="KW-0472">Membrane</keyword>
<proteinExistence type="inferred from homology"/>
<reference evidence="9 10" key="1">
    <citation type="submission" date="2019-11" db="EMBL/GenBank/DDBJ databases">
        <title>Maribacter lutea sp. nov., a marine bacterium isolated from intertidal sand.</title>
        <authorList>
            <person name="Liu A."/>
        </authorList>
    </citation>
    <scope>NUCLEOTIDE SEQUENCE [LARGE SCALE GENOMIC DNA]</scope>
    <source>
        <strain evidence="9 10">RZ05</strain>
    </source>
</reference>
<evidence type="ECO:0000256" key="5">
    <source>
        <dbReference type="ARBA" id="ARBA00023136"/>
    </source>
</evidence>
<dbReference type="InterPro" id="IPR037066">
    <property type="entry name" value="Plug_dom_sf"/>
</dbReference>
<dbReference type="AlphaFoldDB" id="A0A6I2MPT3"/>
<dbReference type="EMBL" id="WKJH01000002">
    <property type="protein sequence ID" value="MRX63206.1"/>
    <property type="molecule type" value="Genomic_DNA"/>
</dbReference>
<keyword evidence="3 7" id="KW-1134">Transmembrane beta strand</keyword>
<keyword evidence="10" id="KW-1185">Reference proteome</keyword>
<dbReference type="InterPro" id="IPR012910">
    <property type="entry name" value="Plug_dom"/>
</dbReference>
<keyword evidence="9" id="KW-0675">Receptor</keyword>
<dbReference type="PROSITE" id="PS52016">
    <property type="entry name" value="TONB_DEPENDENT_REC_3"/>
    <property type="match status" value="1"/>
</dbReference>
<comment type="similarity">
    <text evidence="7">Belongs to the TonB-dependent receptor family.</text>
</comment>
<evidence type="ECO:0000256" key="6">
    <source>
        <dbReference type="ARBA" id="ARBA00023237"/>
    </source>
</evidence>
<dbReference type="Gene3D" id="2.170.130.10">
    <property type="entry name" value="TonB-dependent receptor, plug domain"/>
    <property type="match status" value="1"/>
</dbReference>
<comment type="subcellular location">
    <subcellularLocation>
        <location evidence="1 7">Cell outer membrane</location>
        <topology evidence="1 7">Multi-pass membrane protein</topology>
    </subcellularLocation>
</comment>
<dbReference type="SUPFAM" id="SSF56935">
    <property type="entry name" value="Porins"/>
    <property type="match status" value="1"/>
</dbReference>
<name>A0A6I2MPT3_9FLAO</name>
<organism evidence="9 10">
    <name type="scientific">Maribacter luteus</name>
    <dbReference type="NCBI Taxonomy" id="2594478"/>
    <lineage>
        <taxon>Bacteria</taxon>
        <taxon>Pseudomonadati</taxon>
        <taxon>Bacteroidota</taxon>
        <taxon>Flavobacteriia</taxon>
        <taxon>Flavobacteriales</taxon>
        <taxon>Flavobacteriaceae</taxon>
        <taxon>Maribacter</taxon>
    </lineage>
</organism>
<dbReference type="SUPFAM" id="SSF49464">
    <property type="entry name" value="Carboxypeptidase regulatory domain-like"/>
    <property type="match status" value="1"/>
</dbReference>
<dbReference type="Pfam" id="PF07715">
    <property type="entry name" value="Plug"/>
    <property type="match status" value="1"/>
</dbReference>
<evidence type="ECO:0000313" key="9">
    <source>
        <dbReference type="EMBL" id="MRX63206.1"/>
    </source>
</evidence>
<evidence type="ECO:0000256" key="7">
    <source>
        <dbReference type="PROSITE-ProRule" id="PRU01360"/>
    </source>
</evidence>
<accession>A0A6I2MPT3</accession>
<gene>
    <name evidence="9" type="ORF">GJ691_03390</name>
</gene>